<protein>
    <submittedName>
        <fullName evidence="1">Uncharacterized protein</fullName>
    </submittedName>
</protein>
<proteinExistence type="predicted"/>
<accession>A0ACC3DMQ5</accession>
<evidence type="ECO:0000313" key="2">
    <source>
        <dbReference type="Proteomes" id="UP001186974"/>
    </source>
</evidence>
<comment type="caution">
    <text evidence="1">The sequence shown here is derived from an EMBL/GenBank/DDBJ whole genome shotgun (WGS) entry which is preliminary data.</text>
</comment>
<sequence length="117" mass="13412">AEKTDGVQDPVKRESLASEAEQETAKETDKALESVEQQLQEAMIDNVFEKGIDTEQKLEEETEVHEAERQVHEAMDEAMLAKEDREKSKLAEEKAELEEKLTKVGKINTRNRKKDEL</sequence>
<keyword evidence="2" id="KW-1185">Reference proteome</keyword>
<evidence type="ECO:0000313" key="1">
    <source>
        <dbReference type="EMBL" id="KAK3077966.1"/>
    </source>
</evidence>
<dbReference type="Proteomes" id="UP001186974">
    <property type="component" value="Unassembled WGS sequence"/>
</dbReference>
<gene>
    <name evidence="1" type="ORF">LTS18_008790</name>
</gene>
<dbReference type="EMBL" id="JAWDJW010002329">
    <property type="protein sequence ID" value="KAK3077966.1"/>
    <property type="molecule type" value="Genomic_DNA"/>
</dbReference>
<organism evidence="1 2">
    <name type="scientific">Coniosporium uncinatum</name>
    <dbReference type="NCBI Taxonomy" id="93489"/>
    <lineage>
        <taxon>Eukaryota</taxon>
        <taxon>Fungi</taxon>
        <taxon>Dikarya</taxon>
        <taxon>Ascomycota</taxon>
        <taxon>Pezizomycotina</taxon>
        <taxon>Dothideomycetes</taxon>
        <taxon>Dothideomycetes incertae sedis</taxon>
        <taxon>Coniosporium</taxon>
    </lineage>
</organism>
<name>A0ACC3DMQ5_9PEZI</name>
<reference evidence="1" key="1">
    <citation type="submission" date="2024-09" db="EMBL/GenBank/DDBJ databases">
        <title>Black Yeasts Isolated from many extreme environments.</title>
        <authorList>
            <person name="Coleine C."/>
            <person name="Stajich J.E."/>
            <person name="Selbmann L."/>
        </authorList>
    </citation>
    <scope>NUCLEOTIDE SEQUENCE</scope>
    <source>
        <strain evidence="1">CCFEE 5737</strain>
    </source>
</reference>
<feature type="non-terminal residue" evidence="1">
    <location>
        <position position="1"/>
    </location>
</feature>